<dbReference type="SUPFAM" id="SSF47203">
    <property type="entry name" value="Acyl-CoA dehydrogenase C-terminal domain-like"/>
    <property type="match status" value="1"/>
</dbReference>
<feature type="domain" description="Acyl-CoA oxidase/dehydrogenase middle" evidence="7">
    <location>
        <begin position="134"/>
        <end position="231"/>
    </location>
</feature>
<evidence type="ECO:0000256" key="4">
    <source>
        <dbReference type="ARBA" id="ARBA00022827"/>
    </source>
</evidence>
<dbReference type="Gene3D" id="1.20.140.10">
    <property type="entry name" value="Butyryl-CoA Dehydrogenase, subunit A, domain 3"/>
    <property type="match status" value="1"/>
</dbReference>
<dbReference type="RefSeq" id="WP_160382424.1">
    <property type="nucleotide sequence ID" value="NZ_WNXQ01000004.1"/>
</dbReference>
<dbReference type="PANTHER" id="PTHR43884:SF12">
    <property type="entry name" value="ISOVALERYL-COA DEHYDROGENASE, MITOCHONDRIAL-RELATED"/>
    <property type="match status" value="1"/>
</dbReference>
<dbReference type="Pfam" id="PF02771">
    <property type="entry name" value="Acyl-CoA_dh_N"/>
    <property type="match status" value="1"/>
</dbReference>
<dbReference type="PANTHER" id="PTHR43884">
    <property type="entry name" value="ACYL-COA DEHYDROGENASE"/>
    <property type="match status" value="1"/>
</dbReference>
<keyword evidence="4 5" id="KW-0274">FAD</keyword>
<evidence type="ECO:0000256" key="2">
    <source>
        <dbReference type="ARBA" id="ARBA00009347"/>
    </source>
</evidence>
<organism evidence="9 10">
    <name type="scientific">Pseudooceanicola pacificus</name>
    <dbReference type="NCBI Taxonomy" id="2676438"/>
    <lineage>
        <taxon>Bacteria</taxon>
        <taxon>Pseudomonadati</taxon>
        <taxon>Pseudomonadota</taxon>
        <taxon>Alphaproteobacteria</taxon>
        <taxon>Rhodobacterales</taxon>
        <taxon>Paracoccaceae</taxon>
        <taxon>Pseudooceanicola</taxon>
    </lineage>
</organism>
<dbReference type="InterPro" id="IPR009100">
    <property type="entry name" value="AcylCoA_DH/oxidase_NM_dom_sf"/>
</dbReference>
<evidence type="ECO:0000256" key="3">
    <source>
        <dbReference type="ARBA" id="ARBA00022630"/>
    </source>
</evidence>
<comment type="cofactor">
    <cofactor evidence="1 5">
        <name>FAD</name>
        <dbReference type="ChEBI" id="CHEBI:57692"/>
    </cofactor>
</comment>
<dbReference type="InterPro" id="IPR046373">
    <property type="entry name" value="Acyl-CoA_Oxase/DH_mid-dom_sf"/>
</dbReference>
<comment type="caution">
    <text evidence="9">The sequence shown here is derived from an EMBL/GenBank/DDBJ whole genome shotgun (WGS) entry which is preliminary data.</text>
</comment>
<evidence type="ECO:0000313" key="10">
    <source>
        <dbReference type="Proteomes" id="UP000443843"/>
    </source>
</evidence>
<evidence type="ECO:0000259" key="6">
    <source>
        <dbReference type="Pfam" id="PF00441"/>
    </source>
</evidence>
<dbReference type="SUPFAM" id="SSF56645">
    <property type="entry name" value="Acyl-CoA dehydrogenase NM domain-like"/>
    <property type="match status" value="1"/>
</dbReference>
<accession>A0A844W2Z4</accession>
<evidence type="ECO:0000259" key="8">
    <source>
        <dbReference type="Pfam" id="PF02771"/>
    </source>
</evidence>
<keyword evidence="3 5" id="KW-0285">Flavoprotein</keyword>
<dbReference type="PIRSF" id="PIRSF016578">
    <property type="entry name" value="HsaA"/>
    <property type="match status" value="1"/>
</dbReference>
<name>A0A844W2Z4_9RHOB</name>
<feature type="domain" description="Acyl-CoA dehydrogenase/oxidase N-terminal" evidence="8">
    <location>
        <begin position="17"/>
        <end position="130"/>
    </location>
</feature>
<dbReference type="EMBL" id="WNXQ01000004">
    <property type="protein sequence ID" value="MWB78157.1"/>
    <property type="molecule type" value="Genomic_DNA"/>
</dbReference>
<evidence type="ECO:0000256" key="1">
    <source>
        <dbReference type="ARBA" id="ARBA00001974"/>
    </source>
</evidence>
<gene>
    <name evidence="9" type="ORF">GLS40_08990</name>
</gene>
<comment type="similarity">
    <text evidence="2 5">Belongs to the acyl-CoA dehydrogenase family.</text>
</comment>
<dbReference type="InterPro" id="IPR013786">
    <property type="entry name" value="AcylCoA_DH/ox_N"/>
</dbReference>
<dbReference type="Pfam" id="PF02770">
    <property type="entry name" value="Acyl-CoA_dh_M"/>
    <property type="match status" value="1"/>
</dbReference>
<dbReference type="Proteomes" id="UP000443843">
    <property type="component" value="Unassembled WGS sequence"/>
</dbReference>
<dbReference type="GO" id="GO:0003995">
    <property type="term" value="F:acyl-CoA dehydrogenase activity"/>
    <property type="evidence" value="ECO:0007669"/>
    <property type="project" value="TreeGrafter"/>
</dbReference>
<proteinExistence type="inferred from homology"/>
<dbReference type="AlphaFoldDB" id="A0A844W2Z4"/>
<evidence type="ECO:0000256" key="5">
    <source>
        <dbReference type="RuleBase" id="RU362125"/>
    </source>
</evidence>
<dbReference type="InterPro" id="IPR036250">
    <property type="entry name" value="AcylCo_DH-like_C"/>
</dbReference>
<reference evidence="9 10" key="1">
    <citation type="submission" date="2019-11" db="EMBL/GenBank/DDBJ databases">
        <title>Pseudooceanicola pacifica sp. nov., isolated from deep-sea sediment of the Pacific Ocean.</title>
        <authorList>
            <person name="Lyu L."/>
        </authorList>
    </citation>
    <scope>NUCLEOTIDE SEQUENCE [LARGE SCALE GENOMIC DNA]</scope>
    <source>
        <strain evidence="9 10">216_PA32_1</strain>
    </source>
</reference>
<dbReference type="InterPro" id="IPR006091">
    <property type="entry name" value="Acyl-CoA_Oxase/DH_mid-dom"/>
</dbReference>
<evidence type="ECO:0000313" key="9">
    <source>
        <dbReference type="EMBL" id="MWB78157.1"/>
    </source>
</evidence>
<protein>
    <submittedName>
        <fullName evidence="9">Acyl-CoA dehydrogenase</fullName>
    </submittedName>
</protein>
<dbReference type="Pfam" id="PF00441">
    <property type="entry name" value="Acyl-CoA_dh_1"/>
    <property type="match status" value="1"/>
</dbReference>
<sequence length="399" mass="44323">MNVNLLSEALPVGLEPTEERADIQRAIKKLCDGFDDEYWREKERKHEFPHEFHKALADQGWLGLTMPEEYGGAGLGVAEAALMMQTVANSAGAISGCSTFHINLFGPHPVLIYGTEEQKARIVPPLVRGEDKVAFGVTEPDAGLDTTAITTRAVRQGDNYVVNGRKVWTTTAQQATKLFLLTRTTPLEDCAKRTDGMTLFYTDFNRDRIEVREIDKMGRNAVNSNAIFIDNLVIPEEDRIGEEGKGFRMLLDSLNPERVLIAAECIGLGRRSLAHGIQYANDRTVFGRPIGQNQAIQHPLAQSWMSLEAADLMVWLAAKLYDSGQPCGAQANAAKYLAADAAFATCDQVVRTHGGFGYAKEYNVERYLREIMLPRIAPVSREMIMNYVSEHVLGLPRSY</sequence>
<keyword evidence="5" id="KW-0560">Oxidoreductase</keyword>
<feature type="domain" description="Acyl-CoA dehydrogenase/oxidase C-terminal" evidence="6">
    <location>
        <begin position="244"/>
        <end position="392"/>
    </location>
</feature>
<dbReference type="InterPro" id="IPR037069">
    <property type="entry name" value="AcylCoA_DH/ox_N_sf"/>
</dbReference>
<dbReference type="GO" id="GO:0050660">
    <property type="term" value="F:flavin adenine dinucleotide binding"/>
    <property type="evidence" value="ECO:0007669"/>
    <property type="project" value="InterPro"/>
</dbReference>
<evidence type="ECO:0000259" key="7">
    <source>
        <dbReference type="Pfam" id="PF02770"/>
    </source>
</evidence>
<dbReference type="Gene3D" id="1.10.540.10">
    <property type="entry name" value="Acyl-CoA dehydrogenase/oxidase, N-terminal domain"/>
    <property type="match status" value="1"/>
</dbReference>
<dbReference type="FunFam" id="1.20.140.10:FF:000012">
    <property type="entry name" value="Acyl-CoA dehydrogenase fadE12"/>
    <property type="match status" value="1"/>
</dbReference>
<dbReference type="Gene3D" id="2.40.110.10">
    <property type="entry name" value="Butyryl-CoA Dehydrogenase, subunit A, domain 2"/>
    <property type="match status" value="1"/>
</dbReference>
<keyword evidence="10" id="KW-1185">Reference proteome</keyword>
<dbReference type="InterPro" id="IPR009075">
    <property type="entry name" value="AcylCo_DH/oxidase_C"/>
</dbReference>
<dbReference type="CDD" id="cd00567">
    <property type="entry name" value="ACAD"/>
    <property type="match status" value="1"/>
</dbReference>